<comment type="caution">
    <text evidence="2">The sequence shown here is derived from an EMBL/GenBank/DDBJ whole genome shotgun (WGS) entry which is preliminary data.</text>
</comment>
<dbReference type="EMBL" id="JAQRFN010000001">
    <property type="protein sequence ID" value="MDC9595331.1"/>
    <property type="molecule type" value="Genomic_DNA"/>
</dbReference>
<keyword evidence="1" id="KW-1133">Transmembrane helix</keyword>
<name>A0ABT5LLQ0_9GAMM</name>
<feature type="transmembrane region" description="Helical" evidence="1">
    <location>
        <begin position="7"/>
        <end position="25"/>
    </location>
</feature>
<evidence type="ECO:0000256" key="1">
    <source>
        <dbReference type="SAM" id="Phobius"/>
    </source>
</evidence>
<accession>A0ABT5LLQ0</accession>
<sequence length="63" mass="7518">MKKVIAFILYFLIYFTFVWLFSIFFSEKLEVSSTITEALIFSGVMVFFFMKIVRDKKSITKIN</sequence>
<dbReference type="Proteomes" id="UP001220225">
    <property type="component" value="Unassembled WGS sequence"/>
</dbReference>
<reference evidence="2 3" key="1">
    <citation type="submission" date="2023-02" db="EMBL/GenBank/DDBJ databases">
        <title>Entomopathogenic bacteria.</title>
        <authorList>
            <person name="Machado R.A."/>
        </authorList>
    </citation>
    <scope>NUCLEOTIDE SEQUENCE [LARGE SCALE GENOMIC DNA]</scope>
    <source>
        <strain evidence="2 3">XENO-2</strain>
    </source>
</reference>
<dbReference type="RefSeq" id="WP_273573824.1">
    <property type="nucleotide sequence ID" value="NZ_JAQRFN010000001.1"/>
</dbReference>
<proteinExistence type="predicted"/>
<keyword evidence="1" id="KW-0472">Membrane</keyword>
<gene>
    <name evidence="2" type="ORF">PSI14_00210</name>
</gene>
<keyword evidence="3" id="KW-1185">Reference proteome</keyword>
<evidence type="ECO:0000313" key="2">
    <source>
        <dbReference type="EMBL" id="MDC9595331.1"/>
    </source>
</evidence>
<organism evidence="2 3">
    <name type="scientific">Xenorhabdus anantnagensis</name>
    <dbReference type="NCBI Taxonomy" id="3025875"/>
    <lineage>
        <taxon>Bacteria</taxon>
        <taxon>Pseudomonadati</taxon>
        <taxon>Pseudomonadota</taxon>
        <taxon>Gammaproteobacteria</taxon>
        <taxon>Enterobacterales</taxon>
        <taxon>Morganellaceae</taxon>
        <taxon>Xenorhabdus</taxon>
    </lineage>
</organism>
<evidence type="ECO:0000313" key="3">
    <source>
        <dbReference type="Proteomes" id="UP001220225"/>
    </source>
</evidence>
<feature type="transmembrane region" description="Helical" evidence="1">
    <location>
        <begin position="31"/>
        <end position="53"/>
    </location>
</feature>
<protein>
    <submittedName>
        <fullName evidence="2">Uncharacterized protein</fullName>
    </submittedName>
</protein>
<keyword evidence="1" id="KW-0812">Transmembrane</keyword>